<dbReference type="PRINTS" id="PR00032">
    <property type="entry name" value="HTHARAC"/>
</dbReference>
<dbReference type="InterPro" id="IPR053142">
    <property type="entry name" value="PchR_regulatory_protein"/>
</dbReference>
<dbReference type="EMBL" id="BEXT01000001">
    <property type="protein sequence ID" value="GBC59679.1"/>
    <property type="molecule type" value="Genomic_DNA"/>
</dbReference>
<reference evidence="6" key="2">
    <citation type="submission" date="2019-01" db="EMBL/GenBank/DDBJ databases">
        <title>Genome sequence of Desulfonema ishimotonii strain Tokyo 01.</title>
        <authorList>
            <person name="Fukui M."/>
        </authorList>
    </citation>
    <scope>NUCLEOTIDE SEQUENCE [LARGE SCALE GENOMIC DNA]</scope>
    <source>
        <strain evidence="6">Tokyo 01</strain>
    </source>
</reference>
<keyword evidence="2" id="KW-0238">DNA-binding</keyword>
<accession>A0A401FRS9</accession>
<name>A0A401FRS9_9BACT</name>
<reference evidence="6" key="1">
    <citation type="submission" date="2017-11" db="EMBL/GenBank/DDBJ databases">
        <authorList>
            <person name="Watanabe M."/>
            <person name="Kojima H."/>
        </authorList>
    </citation>
    <scope>NUCLEOTIDE SEQUENCE [LARGE SCALE GENOMIC DNA]</scope>
    <source>
        <strain evidence="6">Tokyo 01</strain>
    </source>
</reference>
<sequence>MVPEVQTVAHQILHTPSHGIPRRLFLESKALELISLQLTWLASLGGRQNKQSGLSPAERERIHAARELLVRDMASPPPLSELSQRLCLSINKLEAGFQELFGMTVFGYLREYKMQKARHFFEEAEMNVSQVAWAVGYVNVSHFSAAYKKRFGILPKAYLRTARRKIIPA</sequence>
<dbReference type="InterPro" id="IPR018060">
    <property type="entry name" value="HTH_AraC"/>
</dbReference>
<dbReference type="OrthoDB" id="5421880at2"/>
<evidence type="ECO:0000256" key="2">
    <source>
        <dbReference type="ARBA" id="ARBA00023125"/>
    </source>
</evidence>
<dbReference type="InterPro" id="IPR020449">
    <property type="entry name" value="Tscrpt_reg_AraC-type_HTH"/>
</dbReference>
<keyword evidence="3" id="KW-0804">Transcription</keyword>
<dbReference type="AlphaFoldDB" id="A0A401FRS9"/>
<dbReference type="SUPFAM" id="SSF46689">
    <property type="entry name" value="Homeodomain-like"/>
    <property type="match status" value="2"/>
</dbReference>
<protein>
    <recommendedName>
        <fullName evidence="4">HTH araC/xylS-type domain-containing protein</fullName>
    </recommendedName>
</protein>
<comment type="caution">
    <text evidence="5">The sequence shown here is derived from an EMBL/GenBank/DDBJ whole genome shotgun (WGS) entry which is preliminary data.</text>
</comment>
<dbReference type="PROSITE" id="PS01124">
    <property type="entry name" value="HTH_ARAC_FAMILY_2"/>
    <property type="match status" value="1"/>
</dbReference>
<dbReference type="GO" id="GO:0003700">
    <property type="term" value="F:DNA-binding transcription factor activity"/>
    <property type="evidence" value="ECO:0007669"/>
    <property type="project" value="InterPro"/>
</dbReference>
<dbReference type="Pfam" id="PF12833">
    <property type="entry name" value="HTH_18"/>
    <property type="match status" value="1"/>
</dbReference>
<evidence type="ECO:0000313" key="6">
    <source>
        <dbReference type="Proteomes" id="UP000288096"/>
    </source>
</evidence>
<feature type="domain" description="HTH araC/xylS-type" evidence="4">
    <location>
        <begin position="63"/>
        <end position="161"/>
    </location>
</feature>
<organism evidence="5 6">
    <name type="scientific">Desulfonema ishimotonii</name>
    <dbReference type="NCBI Taxonomy" id="45657"/>
    <lineage>
        <taxon>Bacteria</taxon>
        <taxon>Pseudomonadati</taxon>
        <taxon>Thermodesulfobacteriota</taxon>
        <taxon>Desulfobacteria</taxon>
        <taxon>Desulfobacterales</taxon>
        <taxon>Desulfococcaceae</taxon>
        <taxon>Desulfonema</taxon>
    </lineage>
</organism>
<evidence type="ECO:0000256" key="1">
    <source>
        <dbReference type="ARBA" id="ARBA00023015"/>
    </source>
</evidence>
<dbReference type="PANTHER" id="PTHR47893:SF1">
    <property type="entry name" value="REGULATORY PROTEIN PCHR"/>
    <property type="match status" value="1"/>
</dbReference>
<gene>
    <name evidence="5" type="ORF">DENIS_0620</name>
</gene>
<keyword evidence="6" id="KW-1185">Reference proteome</keyword>
<evidence type="ECO:0000313" key="5">
    <source>
        <dbReference type="EMBL" id="GBC59679.1"/>
    </source>
</evidence>
<evidence type="ECO:0000259" key="4">
    <source>
        <dbReference type="PROSITE" id="PS01124"/>
    </source>
</evidence>
<dbReference type="Proteomes" id="UP000288096">
    <property type="component" value="Unassembled WGS sequence"/>
</dbReference>
<dbReference type="GO" id="GO:0043565">
    <property type="term" value="F:sequence-specific DNA binding"/>
    <property type="evidence" value="ECO:0007669"/>
    <property type="project" value="InterPro"/>
</dbReference>
<keyword evidence="1" id="KW-0805">Transcription regulation</keyword>
<dbReference type="SMART" id="SM00342">
    <property type="entry name" value="HTH_ARAC"/>
    <property type="match status" value="1"/>
</dbReference>
<proteinExistence type="predicted"/>
<dbReference type="Gene3D" id="1.10.10.60">
    <property type="entry name" value="Homeodomain-like"/>
    <property type="match status" value="1"/>
</dbReference>
<dbReference type="PANTHER" id="PTHR47893">
    <property type="entry name" value="REGULATORY PROTEIN PCHR"/>
    <property type="match status" value="1"/>
</dbReference>
<evidence type="ECO:0000256" key="3">
    <source>
        <dbReference type="ARBA" id="ARBA00023163"/>
    </source>
</evidence>
<dbReference type="InterPro" id="IPR009057">
    <property type="entry name" value="Homeodomain-like_sf"/>
</dbReference>